<evidence type="ECO:0000256" key="1">
    <source>
        <dbReference type="SAM" id="Coils"/>
    </source>
</evidence>
<feature type="compositionally biased region" description="Polar residues" evidence="2">
    <location>
        <begin position="1"/>
        <end position="18"/>
    </location>
</feature>
<name>A0A1I5NKN7_9BACT</name>
<dbReference type="GO" id="GO:0008168">
    <property type="term" value="F:methyltransferase activity"/>
    <property type="evidence" value="ECO:0007669"/>
    <property type="project" value="UniProtKB-KW"/>
</dbReference>
<evidence type="ECO:0000313" key="4">
    <source>
        <dbReference type="Proteomes" id="UP000199227"/>
    </source>
</evidence>
<dbReference type="Proteomes" id="UP000199227">
    <property type="component" value="Unassembled WGS sequence"/>
</dbReference>
<evidence type="ECO:0000256" key="2">
    <source>
        <dbReference type="SAM" id="MobiDB-lite"/>
    </source>
</evidence>
<dbReference type="RefSeq" id="WP_092911816.1">
    <property type="nucleotide sequence ID" value="NZ_FOXB01000011.1"/>
</dbReference>
<evidence type="ECO:0000313" key="3">
    <source>
        <dbReference type="EMBL" id="SFP22287.1"/>
    </source>
</evidence>
<feature type="coiled-coil region" evidence="1">
    <location>
        <begin position="28"/>
        <end position="55"/>
    </location>
</feature>
<keyword evidence="3" id="KW-0808">Transferase</keyword>
<protein>
    <submittedName>
        <fullName evidence="3">Histone-lysine N-methyltransferase MLL2</fullName>
    </submittedName>
</protein>
<keyword evidence="4" id="KW-1185">Reference proteome</keyword>
<gene>
    <name evidence="3" type="ORF">SAMN05216234_1113</name>
</gene>
<dbReference type="AlphaFoldDB" id="A0A1I5NKN7"/>
<keyword evidence="3" id="KW-0489">Methyltransferase</keyword>
<accession>A0A1I5NKN7</accession>
<dbReference type="GO" id="GO:0032259">
    <property type="term" value="P:methylation"/>
    <property type="evidence" value="ECO:0007669"/>
    <property type="project" value="UniProtKB-KW"/>
</dbReference>
<dbReference type="STRING" id="223786.SAMN05216234_1113"/>
<proteinExistence type="predicted"/>
<reference evidence="3 4" key="1">
    <citation type="submission" date="2016-10" db="EMBL/GenBank/DDBJ databases">
        <authorList>
            <person name="de Groot N.N."/>
        </authorList>
    </citation>
    <scope>NUCLEOTIDE SEQUENCE [LARGE SCALE GENOMIC DNA]</scope>
    <source>
        <strain evidence="3 4">EP1-55-1</strain>
    </source>
</reference>
<organism evidence="3 4">
    <name type="scientific">Hydrogenimonas thermophila</name>
    <dbReference type="NCBI Taxonomy" id="223786"/>
    <lineage>
        <taxon>Bacteria</taxon>
        <taxon>Pseudomonadati</taxon>
        <taxon>Campylobacterota</taxon>
        <taxon>Epsilonproteobacteria</taxon>
        <taxon>Campylobacterales</taxon>
        <taxon>Hydrogenimonadaceae</taxon>
        <taxon>Hydrogenimonas</taxon>
    </lineage>
</organism>
<dbReference type="EMBL" id="FOXB01000011">
    <property type="protein sequence ID" value="SFP22287.1"/>
    <property type="molecule type" value="Genomic_DNA"/>
</dbReference>
<feature type="region of interest" description="Disordered" evidence="2">
    <location>
        <begin position="1"/>
        <end position="24"/>
    </location>
</feature>
<keyword evidence="1" id="KW-0175">Coiled coil</keyword>
<sequence>MTVQNSLTSQMPQMQDVQMQKRAENSTMDNQNNIMQKQQEMVQQQQQQQQQQQIAAMTGLGMQLDIKG</sequence>